<keyword evidence="1" id="KW-0472">Membrane</keyword>
<keyword evidence="1" id="KW-1133">Transmembrane helix</keyword>
<dbReference type="EMBL" id="VZTK01023427">
    <property type="protein sequence ID" value="NXX20413.1"/>
    <property type="molecule type" value="Genomic_DNA"/>
</dbReference>
<gene>
    <name evidence="3" type="primary">Sgca</name>
    <name evidence="3" type="ORF">PODSTR_R07246</name>
</gene>
<feature type="transmembrane region" description="Helical" evidence="1">
    <location>
        <begin position="193"/>
        <end position="215"/>
    </location>
</feature>
<accession>A0A7L4H729</accession>
<name>A0A7L4H729_PODST</name>
<dbReference type="Pfam" id="PF20989">
    <property type="entry name" value="Sarcoglycan_2_C"/>
    <property type="match status" value="1"/>
</dbReference>
<evidence type="ECO:0000313" key="3">
    <source>
        <dbReference type="EMBL" id="NXX20413.1"/>
    </source>
</evidence>
<proteinExistence type="predicted"/>
<evidence type="ECO:0000259" key="2">
    <source>
        <dbReference type="Pfam" id="PF20989"/>
    </source>
</evidence>
<sequence length="225" mass="24459">WHLVGVSALVQVVAYNRHTYETAAQRLVVTIVPAPGGELPYQGEFLVENRNVEELLPAAARDLFLQATAGVWERDDLRVTNVTSALDRGGRVPLPIEGRKEGVYVTVGSRGGFSPCLASATSPQSRFRCSLGQQPLASCYDTFAPHFSIRWCNLTLLQLWPSPTTPGPAWGPGVLEDGEDFQPPTEVTPQDLLPGYLVTLLVPLAVAVLLCLLLGHLMCCRREGV</sequence>
<keyword evidence="4" id="KW-1185">Reference proteome</keyword>
<dbReference type="GO" id="GO:0016012">
    <property type="term" value="C:sarcoglycan complex"/>
    <property type="evidence" value="ECO:0007669"/>
    <property type="project" value="InterPro"/>
</dbReference>
<dbReference type="Proteomes" id="UP000584326">
    <property type="component" value="Unassembled WGS sequence"/>
</dbReference>
<feature type="non-terminal residue" evidence="3">
    <location>
        <position position="1"/>
    </location>
</feature>
<reference evidence="3 4" key="1">
    <citation type="submission" date="2020-02" db="EMBL/GenBank/DDBJ databases">
        <title>Bird 10,000 Genomes (B10K) Project - Family phase.</title>
        <authorList>
            <person name="Zhang G."/>
        </authorList>
    </citation>
    <scope>NUCLEOTIDE SEQUENCE [LARGE SCALE GENOMIC DNA]</scope>
    <source>
        <strain evidence="3">B10K-DU-001-40</strain>
        <tissue evidence="3">Muscle</tissue>
    </source>
</reference>
<dbReference type="PANTHER" id="PTHR10132">
    <property type="entry name" value="ALPHA-/EPSILON-SARCOGLYCAN FAMILY MEMBER"/>
    <property type="match status" value="1"/>
</dbReference>
<protein>
    <submittedName>
        <fullName evidence="3">SGCA protein</fullName>
    </submittedName>
</protein>
<dbReference type="PANTHER" id="PTHR10132:SF16">
    <property type="entry name" value="ALPHA-SARCOGLYCAN"/>
    <property type="match status" value="1"/>
</dbReference>
<evidence type="ECO:0000313" key="4">
    <source>
        <dbReference type="Proteomes" id="UP000584326"/>
    </source>
</evidence>
<evidence type="ECO:0000256" key="1">
    <source>
        <dbReference type="SAM" id="Phobius"/>
    </source>
</evidence>
<feature type="domain" description="Sarcoglycan alpha/epsilon second" evidence="2">
    <location>
        <begin position="39"/>
        <end position="156"/>
    </location>
</feature>
<organism evidence="3 4">
    <name type="scientific">Podargus strigoides</name>
    <name type="common">Tawny frogmouth</name>
    <name type="synonym">Caprimulgus strigoides</name>
    <dbReference type="NCBI Taxonomy" id="8905"/>
    <lineage>
        <taxon>Eukaryota</taxon>
        <taxon>Metazoa</taxon>
        <taxon>Chordata</taxon>
        <taxon>Craniata</taxon>
        <taxon>Vertebrata</taxon>
        <taxon>Euteleostomi</taxon>
        <taxon>Archelosauria</taxon>
        <taxon>Archosauria</taxon>
        <taxon>Dinosauria</taxon>
        <taxon>Saurischia</taxon>
        <taxon>Theropoda</taxon>
        <taxon>Coelurosauria</taxon>
        <taxon>Aves</taxon>
        <taxon>Neognathae</taxon>
        <taxon>Neoaves</taxon>
        <taxon>Strisores</taxon>
        <taxon>Caprimulgiformes</taxon>
        <taxon>Podargidae</taxon>
        <taxon>Podargus</taxon>
    </lineage>
</organism>
<dbReference type="InterPro" id="IPR008908">
    <property type="entry name" value="Sarcoglycan_alpha/epsilon"/>
</dbReference>
<comment type="caution">
    <text evidence="3">The sequence shown here is derived from an EMBL/GenBank/DDBJ whole genome shotgun (WGS) entry which is preliminary data.</text>
</comment>
<keyword evidence="1" id="KW-0812">Transmembrane</keyword>
<dbReference type="OrthoDB" id="10019906at2759"/>
<dbReference type="InterPro" id="IPR048347">
    <property type="entry name" value="Sarcoglycan_C"/>
</dbReference>
<dbReference type="AlphaFoldDB" id="A0A7L4H729"/>
<feature type="non-terminal residue" evidence="3">
    <location>
        <position position="225"/>
    </location>
</feature>